<feature type="region of interest" description="Disordered" evidence="1">
    <location>
        <begin position="1"/>
        <end position="20"/>
    </location>
</feature>
<dbReference type="Gene3D" id="1.50.10.10">
    <property type="match status" value="1"/>
</dbReference>
<dbReference type="InterPro" id="IPR008928">
    <property type="entry name" value="6-hairpin_glycosidase_sf"/>
</dbReference>
<dbReference type="RefSeq" id="WP_378107415.1">
    <property type="nucleotide sequence ID" value="NZ_JBHSUP010000026.1"/>
</dbReference>
<sequence length="740" mass="83951">MNVEDRRSIKRPHTYSTESGQESLPFLSYDIDYLLQTAIVYLLITITSNNTAFFIKACTLIQQQLEMKTLIDRKELARRHNPVLTEIDLESPISLGNGNFAFTADVTGLQTLYHEYDKAHAPLCTMSQWGWHSKPNRHGGKYTLDDLQMTEYDLNGRKYRYAVERKPGNEEVYDWLRHNPHKFNLAKISLSRNGKAIQASEISEVRQELDLYSGILRSSFNVLGDQVSVVTACAQSADVLGFHVTCPAGSKLDIEISFPYASHETNGSHWANPEGHTTEIDGSIIKRKLDEDRYLVRVFGEDLFVPGAKHTLSLALDRGEAKFALGFFENETGAQDASAWDFDKVVADAAEGWAAYWQKGAAVDFSSCTEPRAMELERRIVLSQYLTAVHSAGDLPPQETGLMCNSWYGKFHLEMHFIHSAQFALWGRGEWLERSLAWYFEILDKAKENAARNGYKGARWPKMISYNGEESPSPIGTLLIWQQPHVIHMLELLRAAKQGKEREAFMEKCWPLMKETADFMEDFAQLNPKTGKYDLSMPLIPAQEEHKPEITKNPTFELAYWRFGLHTAAAWAKELNHDGSMWTRVCEGLAELPIKDGLYLAHENCPDTFEHFNRDHPSMLFGYGFIPNEPDRPDAVAKTYEKVKRIWDFSTMWGWDFAFIAMALTAIGRREEAVDMLLMETAKNSYVASGNNYQKGRTDLPLYLPGNGSLLFAVAVMLANNGFPQDGGWEVRAEGFSFSA</sequence>
<dbReference type="EMBL" id="JBHTAI010000029">
    <property type="protein sequence ID" value="MFC7153103.1"/>
    <property type="molecule type" value="Genomic_DNA"/>
</dbReference>
<evidence type="ECO:0000256" key="1">
    <source>
        <dbReference type="SAM" id="MobiDB-lite"/>
    </source>
</evidence>
<evidence type="ECO:0000313" key="3">
    <source>
        <dbReference type="Proteomes" id="UP001596378"/>
    </source>
</evidence>
<reference evidence="3" key="1">
    <citation type="journal article" date="2019" name="Int. J. Syst. Evol. Microbiol.">
        <title>The Global Catalogue of Microorganisms (GCM) 10K type strain sequencing project: providing services to taxonomists for standard genome sequencing and annotation.</title>
        <authorList>
            <consortium name="The Broad Institute Genomics Platform"/>
            <consortium name="The Broad Institute Genome Sequencing Center for Infectious Disease"/>
            <person name="Wu L."/>
            <person name="Ma J."/>
        </authorList>
    </citation>
    <scope>NUCLEOTIDE SEQUENCE [LARGE SCALE GENOMIC DNA]</scope>
    <source>
        <strain evidence="3">KCTC 12907</strain>
    </source>
</reference>
<dbReference type="Gene3D" id="2.70.98.50">
    <property type="entry name" value="putative glycoside hydrolase family protein from bacillus halodurans"/>
    <property type="match status" value="1"/>
</dbReference>
<name>A0ABW2FMU1_9BACL</name>
<comment type="caution">
    <text evidence="2">The sequence shown here is derived from an EMBL/GenBank/DDBJ whole genome shotgun (WGS) entry which is preliminary data.</text>
</comment>
<dbReference type="GO" id="GO:0016787">
    <property type="term" value="F:hydrolase activity"/>
    <property type="evidence" value="ECO:0007669"/>
    <property type="project" value="UniProtKB-KW"/>
</dbReference>
<accession>A0ABW2FMU1</accession>
<keyword evidence="2" id="KW-0378">Hydrolase</keyword>
<proteinExistence type="predicted"/>
<dbReference type="Proteomes" id="UP001596378">
    <property type="component" value="Unassembled WGS sequence"/>
</dbReference>
<dbReference type="InterPro" id="IPR012341">
    <property type="entry name" value="6hp_glycosidase-like_sf"/>
</dbReference>
<keyword evidence="3" id="KW-1185">Reference proteome</keyword>
<dbReference type="SUPFAM" id="SSF48208">
    <property type="entry name" value="Six-hairpin glycosidases"/>
    <property type="match status" value="1"/>
</dbReference>
<evidence type="ECO:0000313" key="2">
    <source>
        <dbReference type="EMBL" id="MFC7153103.1"/>
    </source>
</evidence>
<protein>
    <submittedName>
        <fullName evidence="2">Glycoside hydrolase family 65</fullName>
    </submittedName>
</protein>
<organism evidence="2 3">
    <name type="scientific">Cohnella cellulosilytica</name>
    <dbReference type="NCBI Taxonomy" id="986710"/>
    <lineage>
        <taxon>Bacteria</taxon>
        <taxon>Bacillati</taxon>
        <taxon>Bacillota</taxon>
        <taxon>Bacilli</taxon>
        <taxon>Bacillales</taxon>
        <taxon>Paenibacillaceae</taxon>
        <taxon>Cohnella</taxon>
    </lineage>
</organism>
<gene>
    <name evidence="2" type="ORF">ACFQMJ_31580</name>
</gene>